<feature type="region of interest" description="Disordered" evidence="1">
    <location>
        <begin position="224"/>
        <end position="249"/>
    </location>
</feature>
<dbReference type="InterPro" id="IPR036412">
    <property type="entry name" value="HAD-like_sf"/>
</dbReference>
<sequence>MPLNVPGLLVPIQLLWFPRVILPSLSVKDIRQLDFVALKNAGFRGAVFDKDNCLTIPHEDKLIPELQEAWTECRKVFGKGNVIVVSNSAGTQLDGGGIQAESVSYHLKVPVLNHNSFKPSYSCIQTIRHYFASLPNPIPDEQLVIVGDRLFTDMVVANRMRTWKGWRHLLETWKQKEQANTALGNGPLGVWTTGVWKKESMGMRWGEAKLLELVTKWSRPPLEEPKWDASRFTRQTPLPSKSPEKDRLSSMLRMLGFR</sequence>
<reference evidence="2 3" key="1">
    <citation type="journal article" date="2015" name="Fungal Genet. Biol.">
        <title>Evolution of novel wood decay mechanisms in Agaricales revealed by the genome sequences of Fistulina hepatica and Cylindrobasidium torrendii.</title>
        <authorList>
            <person name="Floudas D."/>
            <person name="Held B.W."/>
            <person name="Riley R."/>
            <person name="Nagy L.G."/>
            <person name="Koehler G."/>
            <person name="Ransdell A.S."/>
            <person name="Younus H."/>
            <person name="Chow J."/>
            <person name="Chiniquy J."/>
            <person name="Lipzen A."/>
            <person name="Tritt A."/>
            <person name="Sun H."/>
            <person name="Haridas S."/>
            <person name="LaButti K."/>
            <person name="Ohm R.A."/>
            <person name="Kues U."/>
            <person name="Blanchette R.A."/>
            <person name="Grigoriev I.V."/>
            <person name="Minto R.E."/>
            <person name="Hibbett D.S."/>
        </authorList>
    </citation>
    <scope>NUCLEOTIDE SEQUENCE [LARGE SCALE GENOMIC DNA]</scope>
    <source>
        <strain evidence="2 3">FP15055 ss-10</strain>
    </source>
</reference>
<dbReference type="InterPro" id="IPR027706">
    <property type="entry name" value="PGP_Pase"/>
</dbReference>
<dbReference type="SUPFAM" id="SSF56784">
    <property type="entry name" value="HAD-like"/>
    <property type="match status" value="1"/>
</dbReference>
<evidence type="ECO:0000313" key="3">
    <source>
        <dbReference type="Proteomes" id="UP000054007"/>
    </source>
</evidence>
<dbReference type="OrthoDB" id="198652at2759"/>
<accession>A0A0D7B4A0</accession>
<dbReference type="STRING" id="1314674.A0A0D7B4A0"/>
<keyword evidence="3" id="KW-1185">Reference proteome</keyword>
<dbReference type="Gene3D" id="3.40.50.1000">
    <property type="entry name" value="HAD superfamily/HAD-like"/>
    <property type="match status" value="1"/>
</dbReference>
<protein>
    <submittedName>
        <fullName evidence="2">HAD-superfamily phosphatase</fullName>
    </submittedName>
</protein>
<dbReference type="AlphaFoldDB" id="A0A0D7B4A0"/>
<name>A0A0D7B4A0_9AGAR</name>
<dbReference type="InterPro" id="IPR023214">
    <property type="entry name" value="HAD_sf"/>
</dbReference>
<dbReference type="GO" id="GO:0008962">
    <property type="term" value="F:phosphatidylglycerophosphatase activity"/>
    <property type="evidence" value="ECO:0007669"/>
    <property type="project" value="InterPro"/>
</dbReference>
<organism evidence="2 3">
    <name type="scientific">Cylindrobasidium torrendii FP15055 ss-10</name>
    <dbReference type="NCBI Taxonomy" id="1314674"/>
    <lineage>
        <taxon>Eukaryota</taxon>
        <taxon>Fungi</taxon>
        <taxon>Dikarya</taxon>
        <taxon>Basidiomycota</taxon>
        <taxon>Agaricomycotina</taxon>
        <taxon>Agaricomycetes</taxon>
        <taxon>Agaricomycetidae</taxon>
        <taxon>Agaricales</taxon>
        <taxon>Marasmiineae</taxon>
        <taxon>Physalacriaceae</taxon>
        <taxon>Cylindrobasidium</taxon>
    </lineage>
</organism>
<evidence type="ECO:0000313" key="2">
    <source>
        <dbReference type="EMBL" id="KIY65307.1"/>
    </source>
</evidence>
<dbReference type="EMBL" id="KN880595">
    <property type="protein sequence ID" value="KIY65307.1"/>
    <property type="molecule type" value="Genomic_DNA"/>
</dbReference>
<proteinExistence type="predicted"/>
<dbReference type="InterPro" id="IPR010021">
    <property type="entry name" value="PGPP1/Gep4"/>
</dbReference>
<evidence type="ECO:0000256" key="1">
    <source>
        <dbReference type="SAM" id="MobiDB-lite"/>
    </source>
</evidence>
<dbReference type="NCBIfam" id="TIGR01668">
    <property type="entry name" value="YqeG_hyp_ppase"/>
    <property type="match status" value="1"/>
</dbReference>
<gene>
    <name evidence="2" type="ORF">CYLTODRAFT_424447</name>
</gene>
<dbReference type="Proteomes" id="UP000054007">
    <property type="component" value="Unassembled WGS sequence"/>
</dbReference>
<dbReference type="Pfam" id="PF09419">
    <property type="entry name" value="PGP_phosphatase"/>
    <property type="match status" value="1"/>
</dbReference>